<dbReference type="AlphaFoldDB" id="A0A3L8DC85"/>
<dbReference type="InterPro" id="IPR026516">
    <property type="entry name" value="THAP1/10"/>
</dbReference>
<keyword evidence="2 5" id="KW-0863">Zinc-finger</keyword>
<feature type="coiled-coil region" evidence="6">
    <location>
        <begin position="184"/>
        <end position="211"/>
    </location>
</feature>
<evidence type="ECO:0000256" key="5">
    <source>
        <dbReference type="PROSITE-ProRule" id="PRU00309"/>
    </source>
</evidence>
<dbReference type="InterPro" id="IPR006612">
    <property type="entry name" value="THAP_Znf"/>
</dbReference>
<dbReference type="SUPFAM" id="SSF57716">
    <property type="entry name" value="Glucocorticoid receptor-like (DNA-binding domain)"/>
    <property type="match status" value="1"/>
</dbReference>
<evidence type="ECO:0000313" key="8">
    <source>
        <dbReference type="EMBL" id="RLU17752.1"/>
    </source>
</evidence>
<accession>A0A3L8DC85</accession>
<keyword evidence="4 5" id="KW-0238">DNA-binding</keyword>
<dbReference type="OrthoDB" id="7555211at2759"/>
<evidence type="ECO:0000256" key="4">
    <source>
        <dbReference type="ARBA" id="ARBA00023125"/>
    </source>
</evidence>
<reference evidence="8" key="1">
    <citation type="journal article" date="2018" name="Genome Res.">
        <title>The genomic architecture and molecular evolution of ant odorant receptors.</title>
        <authorList>
            <person name="McKenzie S.K."/>
            <person name="Kronauer D.J.C."/>
        </authorList>
    </citation>
    <scope>NUCLEOTIDE SEQUENCE [LARGE SCALE GENOMIC DNA]</scope>
    <source>
        <strain evidence="8">Clonal line C1</strain>
    </source>
</reference>
<feature type="domain" description="THAP-type" evidence="7">
    <location>
        <begin position="1"/>
        <end position="82"/>
    </location>
</feature>
<organism evidence="8">
    <name type="scientific">Ooceraea biroi</name>
    <name type="common">Clonal raider ant</name>
    <name type="synonym">Cerapachys biroi</name>
    <dbReference type="NCBI Taxonomy" id="2015173"/>
    <lineage>
        <taxon>Eukaryota</taxon>
        <taxon>Metazoa</taxon>
        <taxon>Ecdysozoa</taxon>
        <taxon>Arthropoda</taxon>
        <taxon>Hexapoda</taxon>
        <taxon>Insecta</taxon>
        <taxon>Pterygota</taxon>
        <taxon>Neoptera</taxon>
        <taxon>Endopterygota</taxon>
        <taxon>Hymenoptera</taxon>
        <taxon>Apocrita</taxon>
        <taxon>Aculeata</taxon>
        <taxon>Formicoidea</taxon>
        <taxon>Formicidae</taxon>
        <taxon>Dorylinae</taxon>
        <taxon>Ooceraea</taxon>
    </lineage>
</organism>
<dbReference type="Gene3D" id="6.20.210.20">
    <property type="entry name" value="THAP domain"/>
    <property type="match status" value="1"/>
</dbReference>
<dbReference type="GO" id="GO:0008270">
    <property type="term" value="F:zinc ion binding"/>
    <property type="evidence" value="ECO:0007669"/>
    <property type="project" value="UniProtKB-KW"/>
</dbReference>
<dbReference type="Pfam" id="PF05485">
    <property type="entry name" value="THAP"/>
    <property type="match status" value="1"/>
</dbReference>
<comment type="caution">
    <text evidence="8">The sequence shown here is derived from an EMBL/GenBank/DDBJ whole genome shotgun (WGS) entry which is preliminary data.</text>
</comment>
<evidence type="ECO:0000259" key="7">
    <source>
        <dbReference type="PROSITE" id="PS50950"/>
    </source>
</evidence>
<gene>
    <name evidence="8" type="ORF">DMN91_009989</name>
</gene>
<dbReference type="PROSITE" id="PS50950">
    <property type="entry name" value="ZF_THAP"/>
    <property type="match status" value="1"/>
</dbReference>
<sequence>MGKLCYLCDRKACKTENISLHRFPKDLILCQKWLDVCGLNYNDDVSHTYLCSIHFAEADINRYDTVGRHKSVIKPGAVPSLFISNPLIIQDLSSQAWANMNEYNTEIEDKSKNSDENCNSVLKRKSLTFEGDDVNSTVPNDNSCDTPKKQRRFFEPRYIGEITIADVATPRRASRVLQLIKTTDQQKSKQIKNLQDQTRKLKKRIISLQDIISRYI</sequence>
<dbReference type="SMART" id="SM00980">
    <property type="entry name" value="THAP"/>
    <property type="match status" value="1"/>
</dbReference>
<evidence type="ECO:0000256" key="3">
    <source>
        <dbReference type="ARBA" id="ARBA00022833"/>
    </source>
</evidence>
<dbReference type="PANTHER" id="PTHR46600">
    <property type="entry name" value="THAP DOMAIN-CONTAINING"/>
    <property type="match status" value="1"/>
</dbReference>
<reference evidence="8" key="2">
    <citation type="submission" date="2018-07" db="EMBL/GenBank/DDBJ databases">
        <authorList>
            <person name="Mckenzie S.K."/>
            <person name="Kronauer D.J.C."/>
        </authorList>
    </citation>
    <scope>NUCLEOTIDE SEQUENCE</scope>
    <source>
        <strain evidence="8">Clonal line C1</strain>
    </source>
</reference>
<protein>
    <recommendedName>
        <fullName evidence="7">THAP-type domain-containing protein</fullName>
    </recommendedName>
</protein>
<evidence type="ECO:0000256" key="1">
    <source>
        <dbReference type="ARBA" id="ARBA00022723"/>
    </source>
</evidence>
<dbReference type="EMBL" id="QOIP01000010">
    <property type="protein sequence ID" value="RLU17752.1"/>
    <property type="molecule type" value="Genomic_DNA"/>
</dbReference>
<dbReference type="GO" id="GO:0043565">
    <property type="term" value="F:sequence-specific DNA binding"/>
    <property type="evidence" value="ECO:0007669"/>
    <property type="project" value="InterPro"/>
</dbReference>
<dbReference type="InterPro" id="IPR038441">
    <property type="entry name" value="THAP_Znf_sf"/>
</dbReference>
<keyword evidence="3" id="KW-0862">Zinc</keyword>
<dbReference type="Proteomes" id="UP000279307">
    <property type="component" value="Chromosome 10"/>
</dbReference>
<evidence type="ECO:0000256" key="6">
    <source>
        <dbReference type="SAM" id="Coils"/>
    </source>
</evidence>
<keyword evidence="1" id="KW-0479">Metal-binding</keyword>
<name>A0A3L8DC85_OOCBI</name>
<proteinExistence type="predicted"/>
<dbReference type="SMART" id="SM00692">
    <property type="entry name" value="DM3"/>
    <property type="match status" value="1"/>
</dbReference>
<keyword evidence="6" id="KW-0175">Coiled coil</keyword>
<dbReference type="PANTHER" id="PTHR46600:SF11">
    <property type="entry name" value="THAP DOMAIN-CONTAINING PROTEIN 10"/>
    <property type="match status" value="1"/>
</dbReference>
<evidence type="ECO:0000256" key="2">
    <source>
        <dbReference type="ARBA" id="ARBA00022771"/>
    </source>
</evidence>